<dbReference type="PROSITE" id="PS51194">
    <property type="entry name" value="HELICASE_CTER"/>
    <property type="match status" value="1"/>
</dbReference>
<dbReference type="GO" id="GO:0005737">
    <property type="term" value="C:cytoplasm"/>
    <property type="evidence" value="ECO:0007669"/>
    <property type="project" value="TreeGrafter"/>
</dbReference>
<comment type="catalytic activity">
    <reaction evidence="9">
        <text>Couples ATP hydrolysis with the unwinding of duplex DNA by translocating in the 3'-5' direction.</text>
        <dbReference type="EC" id="5.6.2.4"/>
    </reaction>
</comment>
<dbReference type="FunFam" id="3.40.50.300:FF:000296">
    <property type="entry name" value="ATP-dependent DNA helicase RecQ"/>
    <property type="match status" value="1"/>
</dbReference>
<reference evidence="16" key="1">
    <citation type="submission" date="2006-03" db="EMBL/GenBank/DDBJ databases">
        <title>Complete genome sequence of Gemmatimonas aurantiaca T-27 that represents a novel phylum Gemmatimonadetes.</title>
        <authorList>
            <person name="Takasaki K."/>
            <person name="Ichikawa N."/>
            <person name="Miura H."/>
            <person name="Matsushita S."/>
            <person name="Watanabe Y."/>
            <person name="Oguchi A."/>
            <person name="Ankai A."/>
            <person name="Yashiro I."/>
            <person name="Takahashi M."/>
            <person name="Terui Y."/>
            <person name="Fukui S."/>
            <person name="Yokoyama H."/>
            <person name="Tanikawa S."/>
            <person name="Hanada S."/>
            <person name="Kamagata Y."/>
            <person name="Fujita N."/>
        </authorList>
    </citation>
    <scope>NUCLEOTIDE SEQUENCE [LARGE SCALE GENOMIC DNA]</scope>
    <source>
        <strain evidence="16">T-27 / DSM 14586 / JCM 11422 / NBRC 100505</strain>
    </source>
</reference>
<evidence type="ECO:0000256" key="1">
    <source>
        <dbReference type="ARBA" id="ARBA00005446"/>
    </source>
</evidence>
<dbReference type="InterPro" id="IPR004589">
    <property type="entry name" value="DNA_helicase_ATP-dep_RecQ"/>
</dbReference>
<dbReference type="PANTHER" id="PTHR13710">
    <property type="entry name" value="DNA HELICASE RECQ FAMILY MEMBER"/>
    <property type="match status" value="1"/>
</dbReference>
<evidence type="ECO:0000256" key="8">
    <source>
        <dbReference type="ARBA" id="ARBA00023235"/>
    </source>
</evidence>
<dbReference type="Pfam" id="PF00270">
    <property type="entry name" value="DEAD"/>
    <property type="match status" value="1"/>
</dbReference>
<dbReference type="SUPFAM" id="SSF52540">
    <property type="entry name" value="P-loop containing nucleoside triphosphate hydrolases"/>
    <property type="match status" value="1"/>
</dbReference>
<evidence type="ECO:0000256" key="7">
    <source>
        <dbReference type="ARBA" id="ARBA00023125"/>
    </source>
</evidence>
<accession>C1A934</accession>
<evidence type="ECO:0000256" key="10">
    <source>
        <dbReference type="ARBA" id="ARBA00034808"/>
    </source>
</evidence>
<evidence type="ECO:0000256" key="5">
    <source>
        <dbReference type="ARBA" id="ARBA00022806"/>
    </source>
</evidence>
<dbReference type="EC" id="5.6.2.4" evidence="10"/>
<dbReference type="GO" id="GO:0043590">
    <property type="term" value="C:bacterial nucleoid"/>
    <property type="evidence" value="ECO:0007669"/>
    <property type="project" value="TreeGrafter"/>
</dbReference>
<dbReference type="HOGENOM" id="CLU_001103_9_7_0"/>
<keyword evidence="6" id="KW-0067">ATP-binding</keyword>
<protein>
    <recommendedName>
        <fullName evidence="11">ATP-dependent DNA helicase RecQ</fullName>
        <ecNumber evidence="10">5.6.2.4</ecNumber>
    </recommendedName>
    <alternativeName>
        <fullName evidence="12">DNA 3'-5' helicase RecQ</fullName>
    </alternativeName>
</protein>
<dbReference type="GO" id="GO:0016787">
    <property type="term" value="F:hydrolase activity"/>
    <property type="evidence" value="ECO:0007669"/>
    <property type="project" value="UniProtKB-KW"/>
</dbReference>
<keyword evidence="4 15" id="KW-0378">Hydrolase</keyword>
<keyword evidence="16" id="KW-1185">Reference proteome</keyword>
<dbReference type="eggNOG" id="COG0514">
    <property type="taxonomic scope" value="Bacteria"/>
</dbReference>
<dbReference type="RefSeq" id="WP_012683191.1">
    <property type="nucleotide sequence ID" value="NC_012489.1"/>
</dbReference>
<evidence type="ECO:0000256" key="12">
    <source>
        <dbReference type="ARBA" id="ARBA00044550"/>
    </source>
</evidence>
<dbReference type="GO" id="GO:0003677">
    <property type="term" value="F:DNA binding"/>
    <property type="evidence" value="ECO:0007669"/>
    <property type="project" value="UniProtKB-KW"/>
</dbReference>
<evidence type="ECO:0000256" key="2">
    <source>
        <dbReference type="ARBA" id="ARBA00022723"/>
    </source>
</evidence>
<evidence type="ECO:0000256" key="4">
    <source>
        <dbReference type="ARBA" id="ARBA00022801"/>
    </source>
</evidence>
<dbReference type="GO" id="GO:0005524">
    <property type="term" value="F:ATP binding"/>
    <property type="evidence" value="ECO:0007669"/>
    <property type="project" value="UniProtKB-KW"/>
</dbReference>
<dbReference type="Proteomes" id="UP000002209">
    <property type="component" value="Chromosome"/>
</dbReference>
<dbReference type="InterPro" id="IPR011545">
    <property type="entry name" value="DEAD/DEAH_box_helicase_dom"/>
</dbReference>
<sequence>MSTAPTPRGHFGTLEQARATLLRYFGYPDFRPPQIRAVEAVLSGRDALIVLPTGGGKSLCFQVPALVRDGLTIVISPLISLMKDQVETLARRGIEAAYINSTLSVSEVADRMARARDGSLRLLYLAPERMEAGRMLQQLRTIGVVLLTVDEAHCISEWGHDFRPSYRRIGYIREQLGSPQTVALTATATPEVRRDIARQLLLRQPEVVVGGFDRTNLTYHVVPTRTQRDKDLTAIEWLRDAPGAAVVYTPTRKAVERVTAVLLRGRIKATAYHGGLDDRQRQRAQDAFMEERSRVIVATSAFGMGIDKPDVRLVVHHSMPGTLESYYQEAGRAGRDGQASTCVLLHSYPDRFTHEYFINSTHAERPVVELVWRALRDQADHEGFVSLTPEALAACLPSKIGERKTGPALRALLRAGACAEELPSLHQVWVRLIASPGRITRELTGARATDRDVLRALWRVAGAALETGAAVDLQGLPQRFGGTMGLVPILERLEAQQFLTWTRRGGGFRLDPRSRDASWLPVDWNAIARRRQADLDRLEAVQRYAQTRQCRRAFVLRYFGDPGVRSQCDACDRCLGLTASPATAEDLPSTRSRSRRSA</sequence>
<keyword evidence="8" id="KW-0413">Isomerase</keyword>
<dbReference type="Gene3D" id="1.10.10.10">
    <property type="entry name" value="Winged helix-like DNA-binding domain superfamily/Winged helix DNA-binding domain"/>
    <property type="match status" value="1"/>
</dbReference>
<keyword evidence="5 15" id="KW-0347">Helicase</keyword>
<dbReference type="Gene3D" id="3.40.50.300">
    <property type="entry name" value="P-loop containing nucleotide triphosphate hydrolases"/>
    <property type="match status" value="2"/>
</dbReference>
<dbReference type="Pfam" id="PF00271">
    <property type="entry name" value="Helicase_C"/>
    <property type="match status" value="1"/>
</dbReference>
<dbReference type="GO" id="GO:0043138">
    <property type="term" value="F:3'-5' DNA helicase activity"/>
    <property type="evidence" value="ECO:0007669"/>
    <property type="project" value="UniProtKB-EC"/>
</dbReference>
<keyword evidence="2" id="KW-0479">Metal-binding</keyword>
<dbReference type="STRING" id="379066.GAU_1702"/>
<feature type="domain" description="Helicase C-terminal" evidence="14">
    <location>
        <begin position="216"/>
        <end position="379"/>
    </location>
</feature>
<proteinExistence type="inferred from homology"/>
<gene>
    <name evidence="15" type="primary">recQ</name>
    <name evidence="15" type="ordered locus">GAU_1702</name>
</gene>
<dbReference type="SMART" id="SM00487">
    <property type="entry name" value="DEXDc"/>
    <property type="match status" value="1"/>
</dbReference>
<evidence type="ECO:0000256" key="9">
    <source>
        <dbReference type="ARBA" id="ARBA00034617"/>
    </source>
</evidence>
<dbReference type="AlphaFoldDB" id="C1A934"/>
<dbReference type="InterPro" id="IPR014001">
    <property type="entry name" value="Helicase_ATP-bd"/>
</dbReference>
<evidence type="ECO:0000256" key="3">
    <source>
        <dbReference type="ARBA" id="ARBA00022741"/>
    </source>
</evidence>
<dbReference type="NCBIfam" id="TIGR00614">
    <property type="entry name" value="recQ_fam"/>
    <property type="match status" value="1"/>
</dbReference>
<dbReference type="SMART" id="SM00490">
    <property type="entry name" value="HELICc"/>
    <property type="match status" value="1"/>
</dbReference>
<evidence type="ECO:0000259" key="13">
    <source>
        <dbReference type="PROSITE" id="PS51192"/>
    </source>
</evidence>
<evidence type="ECO:0000259" key="14">
    <source>
        <dbReference type="PROSITE" id="PS51194"/>
    </source>
</evidence>
<dbReference type="GO" id="GO:0030894">
    <property type="term" value="C:replisome"/>
    <property type="evidence" value="ECO:0007669"/>
    <property type="project" value="TreeGrafter"/>
</dbReference>
<dbReference type="PANTHER" id="PTHR13710:SF105">
    <property type="entry name" value="ATP-DEPENDENT DNA HELICASE Q1"/>
    <property type="match status" value="1"/>
</dbReference>
<keyword evidence="3" id="KW-0547">Nucleotide-binding</keyword>
<dbReference type="InterPro" id="IPR032284">
    <property type="entry name" value="RecQ_Zn-bd"/>
</dbReference>
<dbReference type="InterPro" id="IPR027417">
    <property type="entry name" value="P-loop_NTPase"/>
</dbReference>
<dbReference type="InterPro" id="IPR001650">
    <property type="entry name" value="Helicase_C-like"/>
</dbReference>
<evidence type="ECO:0000256" key="6">
    <source>
        <dbReference type="ARBA" id="ARBA00022840"/>
    </source>
</evidence>
<keyword evidence="7" id="KW-0238">DNA-binding</keyword>
<dbReference type="KEGG" id="gau:GAU_1702"/>
<dbReference type="PROSITE" id="PS51192">
    <property type="entry name" value="HELICASE_ATP_BIND_1"/>
    <property type="match status" value="1"/>
</dbReference>
<comment type="similarity">
    <text evidence="1">Belongs to the helicase family. RecQ subfamily.</text>
</comment>
<dbReference type="GO" id="GO:0009378">
    <property type="term" value="F:four-way junction helicase activity"/>
    <property type="evidence" value="ECO:0007669"/>
    <property type="project" value="TreeGrafter"/>
</dbReference>
<dbReference type="CDD" id="cd17920">
    <property type="entry name" value="DEXHc_RecQ"/>
    <property type="match status" value="1"/>
</dbReference>
<evidence type="ECO:0000313" key="15">
    <source>
        <dbReference type="EMBL" id="BAH38744.1"/>
    </source>
</evidence>
<dbReference type="OrthoDB" id="9763310at2"/>
<dbReference type="InterPro" id="IPR036388">
    <property type="entry name" value="WH-like_DNA-bd_sf"/>
</dbReference>
<dbReference type="GO" id="GO:0046872">
    <property type="term" value="F:metal ion binding"/>
    <property type="evidence" value="ECO:0007669"/>
    <property type="project" value="UniProtKB-KW"/>
</dbReference>
<dbReference type="Pfam" id="PF16124">
    <property type="entry name" value="RecQ_Zn_bind"/>
    <property type="match status" value="1"/>
</dbReference>
<evidence type="ECO:0000313" key="16">
    <source>
        <dbReference type="Proteomes" id="UP000002209"/>
    </source>
</evidence>
<dbReference type="GO" id="GO:0006310">
    <property type="term" value="P:DNA recombination"/>
    <property type="evidence" value="ECO:0007669"/>
    <property type="project" value="InterPro"/>
</dbReference>
<feature type="domain" description="Helicase ATP-binding" evidence="13">
    <location>
        <begin position="38"/>
        <end position="206"/>
    </location>
</feature>
<dbReference type="GO" id="GO:0006281">
    <property type="term" value="P:DNA repair"/>
    <property type="evidence" value="ECO:0007669"/>
    <property type="project" value="TreeGrafter"/>
</dbReference>
<dbReference type="EMBL" id="AP009153">
    <property type="protein sequence ID" value="BAH38744.1"/>
    <property type="molecule type" value="Genomic_DNA"/>
</dbReference>
<organism evidence="15 16">
    <name type="scientific">Gemmatimonas aurantiaca (strain DSM 14586 / JCM 11422 / NBRC 100505 / T-27)</name>
    <dbReference type="NCBI Taxonomy" id="379066"/>
    <lineage>
        <taxon>Bacteria</taxon>
        <taxon>Pseudomonadati</taxon>
        <taxon>Gemmatimonadota</taxon>
        <taxon>Gemmatimonadia</taxon>
        <taxon>Gemmatimonadales</taxon>
        <taxon>Gemmatimonadaceae</taxon>
        <taxon>Gemmatimonas</taxon>
    </lineage>
</organism>
<evidence type="ECO:0000256" key="11">
    <source>
        <dbReference type="ARBA" id="ARBA00044535"/>
    </source>
</evidence>
<name>C1A934_GEMAT</name>